<comment type="caution">
    <text evidence="2">The sequence shown here is derived from an EMBL/GenBank/DDBJ whole genome shotgun (WGS) entry which is preliminary data.</text>
</comment>
<protein>
    <recommendedName>
        <fullName evidence="4">Cupin domain-containing protein</fullName>
    </recommendedName>
</protein>
<sequence>MKHNSDPGPIEKGPSDRFTGDVWLWPSVGQTTHADIRNVMFTPGSRSAWHCHPDGQVLHVTNGLGLVQNRGESPVSCAPETPSRASRANGTGMAPCPTPS</sequence>
<reference evidence="2 3" key="1">
    <citation type="submission" date="2019-09" db="EMBL/GenBank/DDBJ databases">
        <title>Pimelobacter sp. isolated from Paulinella.</title>
        <authorList>
            <person name="Jeong S.E."/>
        </authorList>
    </citation>
    <scope>NUCLEOTIDE SEQUENCE [LARGE SCALE GENOMIC DNA]</scope>
    <source>
        <strain evidence="2 3">Pch-N</strain>
    </source>
</reference>
<organism evidence="2 3">
    <name type="scientific">Nocardioides simplex</name>
    <name type="common">Arthrobacter simplex</name>
    <dbReference type="NCBI Taxonomy" id="2045"/>
    <lineage>
        <taxon>Bacteria</taxon>
        <taxon>Bacillati</taxon>
        <taxon>Actinomycetota</taxon>
        <taxon>Actinomycetes</taxon>
        <taxon>Propionibacteriales</taxon>
        <taxon>Nocardioidaceae</taxon>
        <taxon>Pimelobacter</taxon>
    </lineage>
</organism>
<dbReference type="RefSeq" id="WP_151580530.1">
    <property type="nucleotide sequence ID" value="NZ_WBVM01000001.1"/>
</dbReference>
<dbReference type="SUPFAM" id="SSF51182">
    <property type="entry name" value="RmlC-like cupins"/>
    <property type="match status" value="1"/>
</dbReference>
<dbReference type="Proteomes" id="UP000449906">
    <property type="component" value="Unassembled WGS sequence"/>
</dbReference>
<proteinExistence type="predicted"/>
<gene>
    <name evidence="2" type="ORF">F9L07_16315</name>
</gene>
<dbReference type="Gene3D" id="2.60.120.10">
    <property type="entry name" value="Jelly Rolls"/>
    <property type="match status" value="1"/>
</dbReference>
<feature type="region of interest" description="Disordered" evidence="1">
    <location>
        <begin position="70"/>
        <end position="100"/>
    </location>
</feature>
<dbReference type="AlphaFoldDB" id="A0A7J5E4Y9"/>
<evidence type="ECO:0000313" key="3">
    <source>
        <dbReference type="Proteomes" id="UP000449906"/>
    </source>
</evidence>
<name>A0A7J5E4Y9_NOCSI</name>
<evidence type="ECO:0000313" key="2">
    <source>
        <dbReference type="EMBL" id="KAB2813233.1"/>
    </source>
</evidence>
<dbReference type="EMBL" id="WBVM01000001">
    <property type="protein sequence ID" value="KAB2813233.1"/>
    <property type="molecule type" value="Genomic_DNA"/>
</dbReference>
<accession>A0A7J5E4Y9</accession>
<dbReference type="PANTHER" id="PTHR43698:SF1">
    <property type="entry name" value="BLL4564 PROTEIN"/>
    <property type="match status" value="1"/>
</dbReference>
<evidence type="ECO:0000256" key="1">
    <source>
        <dbReference type="SAM" id="MobiDB-lite"/>
    </source>
</evidence>
<evidence type="ECO:0008006" key="4">
    <source>
        <dbReference type="Google" id="ProtNLM"/>
    </source>
</evidence>
<dbReference type="InterPro" id="IPR014710">
    <property type="entry name" value="RmlC-like_jellyroll"/>
</dbReference>
<dbReference type="PANTHER" id="PTHR43698">
    <property type="entry name" value="RIBD C-TERMINAL DOMAIN CONTAINING PROTEIN"/>
    <property type="match status" value="1"/>
</dbReference>
<dbReference type="InterPro" id="IPR011051">
    <property type="entry name" value="RmlC_Cupin_sf"/>
</dbReference>